<accession>G9X1H9</accession>
<sequence>MSKRKMVQNNLLKNSIAAYFAAIELHNKPNFSYHYETTTLLLMNVWELVLKAFIKKYIKSKNIFIKDGHMIFIDKAIDYTEEYINTLEPK</sequence>
<dbReference type="AlphaFoldDB" id="G9X1H9"/>
<feature type="domain" description="DUF3644" evidence="1">
    <location>
        <begin position="10"/>
        <end position="66"/>
    </location>
</feature>
<evidence type="ECO:0000313" key="3">
    <source>
        <dbReference type="Proteomes" id="UP000006437"/>
    </source>
</evidence>
<evidence type="ECO:0000313" key="2">
    <source>
        <dbReference type="EMBL" id="EHL14353.1"/>
    </source>
</evidence>
<dbReference type="InterPro" id="IPR022104">
    <property type="entry name" value="DUF3644"/>
</dbReference>
<dbReference type="EMBL" id="AFZE01000034">
    <property type="protein sequence ID" value="EHL14353.1"/>
    <property type="molecule type" value="Genomic_DNA"/>
</dbReference>
<organism evidence="2 3">
    <name type="scientific">Peptoanaerobacter stomatis</name>
    <dbReference type="NCBI Taxonomy" id="796937"/>
    <lineage>
        <taxon>Bacteria</taxon>
        <taxon>Bacillati</taxon>
        <taxon>Bacillota</taxon>
        <taxon>Clostridia</taxon>
        <taxon>Peptostreptococcales</taxon>
        <taxon>Filifactoraceae</taxon>
        <taxon>Peptoanaerobacter</taxon>
    </lineage>
</organism>
<gene>
    <name evidence="2" type="ORF">HMPREF9629_00297</name>
</gene>
<dbReference type="Pfam" id="PF12358">
    <property type="entry name" value="DUF3644"/>
    <property type="match status" value="1"/>
</dbReference>
<dbReference type="HOGENOM" id="CLU_2438179_0_0_9"/>
<reference evidence="2 3" key="1">
    <citation type="submission" date="2011-08" db="EMBL/GenBank/DDBJ databases">
        <title>The Genome Sequence of Eubacteriaceae bacterium ACC19a.</title>
        <authorList>
            <consortium name="The Broad Institute Genome Sequencing Platform"/>
            <person name="Earl A."/>
            <person name="Ward D."/>
            <person name="Feldgarden M."/>
            <person name="Gevers D."/>
            <person name="Sizova M."/>
            <person name="Hazen A."/>
            <person name="Epstein S."/>
            <person name="Young S.K."/>
            <person name="Zeng Q."/>
            <person name="Gargeya S."/>
            <person name="Fitzgerald M."/>
            <person name="Haas B."/>
            <person name="Abouelleil A."/>
            <person name="Alvarado L."/>
            <person name="Arachchi H.M."/>
            <person name="Berlin A."/>
            <person name="Brown A."/>
            <person name="Chapman S.B."/>
            <person name="Chen Z."/>
            <person name="Dunbar C."/>
            <person name="Freedman E."/>
            <person name="Gearin G."/>
            <person name="Gellesch M."/>
            <person name="Goldberg J."/>
            <person name="Griggs A."/>
            <person name="Gujja S."/>
            <person name="Heiman D."/>
            <person name="Howarth C."/>
            <person name="Larson L."/>
            <person name="Lui A."/>
            <person name="MacDonald P.J.P."/>
            <person name="Montmayeur A."/>
            <person name="Murphy C."/>
            <person name="Neiman D."/>
            <person name="Pearson M."/>
            <person name="Priest M."/>
            <person name="Roberts A."/>
            <person name="Saif S."/>
            <person name="Shea T."/>
            <person name="Shenoy N."/>
            <person name="Sisk P."/>
            <person name="Stolte C."/>
            <person name="Sykes S."/>
            <person name="Wortman J."/>
            <person name="Nusbaum C."/>
            <person name="Birren B."/>
        </authorList>
    </citation>
    <scope>NUCLEOTIDE SEQUENCE [LARGE SCALE GENOMIC DNA]</scope>
    <source>
        <strain evidence="2 3">ACC19a</strain>
    </source>
</reference>
<evidence type="ECO:0000259" key="1">
    <source>
        <dbReference type="Pfam" id="PF12358"/>
    </source>
</evidence>
<protein>
    <recommendedName>
        <fullName evidence="1">DUF3644 domain-containing protein</fullName>
    </recommendedName>
</protein>
<proteinExistence type="predicted"/>
<dbReference type="Proteomes" id="UP000006437">
    <property type="component" value="Unassembled WGS sequence"/>
</dbReference>
<name>G9X1H9_9FIRM</name>
<dbReference type="RefSeq" id="WP_009524534.1">
    <property type="nucleotide sequence ID" value="NZ_JH414547.1"/>
</dbReference>
<comment type="caution">
    <text evidence="2">The sequence shown here is derived from an EMBL/GenBank/DDBJ whole genome shotgun (WGS) entry which is preliminary data.</text>
</comment>
<dbReference type="BioCyc" id="EBAC796937-HMP:GMGH-297-MONOMER"/>